<proteinExistence type="predicted"/>
<feature type="region of interest" description="Disordered" evidence="1">
    <location>
        <begin position="57"/>
        <end position="89"/>
    </location>
</feature>
<reference evidence="2" key="1">
    <citation type="submission" date="2021-12" db="EMBL/GenBank/DDBJ databases">
        <title>Prjna785345.</title>
        <authorList>
            <person name="Rujirawat T."/>
            <person name="Krajaejun T."/>
        </authorList>
    </citation>
    <scope>NUCLEOTIDE SEQUENCE</scope>
    <source>
        <strain evidence="2">Pi057C3</strain>
    </source>
</reference>
<feature type="compositionally biased region" description="Basic and acidic residues" evidence="1">
    <location>
        <begin position="65"/>
        <end position="82"/>
    </location>
</feature>
<evidence type="ECO:0000313" key="2">
    <source>
        <dbReference type="EMBL" id="KAJ0407703.1"/>
    </source>
</evidence>
<feature type="region of interest" description="Disordered" evidence="1">
    <location>
        <begin position="1"/>
        <end position="26"/>
    </location>
</feature>
<comment type="caution">
    <text evidence="2">The sequence shown here is derived from an EMBL/GenBank/DDBJ whole genome shotgun (WGS) entry which is preliminary data.</text>
</comment>
<organism evidence="2 3">
    <name type="scientific">Pythium insidiosum</name>
    <name type="common">Pythiosis disease agent</name>
    <dbReference type="NCBI Taxonomy" id="114742"/>
    <lineage>
        <taxon>Eukaryota</taxon>
        <taxon>Sar</taxon>
        <taxon>Stramenopiles</taxon>
        <taxon>Oomycota</taxon>
        <taxon>Peronosporomycetes</taxon>
        <taxon>Pythiales</taxon>
        <taxon>Pythiaceae</taxon>
        <taxon>Pythium</taxon>
    </lineage>
</organism>
<evidence type="ECO:0000256" key="1">
    <source>
        <dbReference type="SAM" id="MobiDB-lite"/>
    </source>
</evidence>
<dbReference type="AlphaFoldDB" id="A0AAD5LRA4"/>
<dbReference type="Proteomes" id="UP001209570">
    <property type="component" value="Unassembled WGS sequence"/>
</dbReference>
<sequence>MEVLPSSPSMEPMASPGSKKRRRSIEPLETSKIIGLPLARGLPDDLLASVQRVGGALAATANPPTRDEPSENQREEPQHDDNNSEDDDDASTVLRRSLMGLSLQLKLKTMLVEAWASDMNSVVIERNLFAIAKELAILRQMGVYDDATCVQFLELARHRMEQLLAETERREALQMEAHQMWTMATMQAQEKLMNGGESPVTPCASGSNDCKASPTCHGGNQVDDALLRGGFDACSRDISVLWKAMSIARDRGAQLWHENKPEQALPFLVAADSYMKRFTLKYQRLKIDHAMLDTFHHLSPLDRSSTSSSGRTKRVSFAAEPEVLGTADSDVDRSPICPTKPSRLESLLLRTSREFPTPVF</sequence>
<accession>A0AAD5LRA4</accession>
<evidence type="ECO:0000313" key="3">
    <source>
        <dbReference type="Proteomes" id="UP001209570"/>
    </source>
</evidence>
<gene>
    <name evidence="2" type="ORF">P43SY_009040</name>
</gene>
<feature type="compositionally biased region" description="Low complexity" evidence="1">
    <location>
        <begin position="1"/>
        <end position="17"/>
    </location>
</feature>
<protein>
    <submittedName>
        <fullName evidence="2">Uncharacterized protein</fullName>
    </submittedName>
</protein>
<dbReference type="EMBL" id="JAKCXM010000018">
    <property type="protein sequence ID" value="KAJ0407703.1"/>
    <property type="molecule type" value="Genomic_DNA"/>
</dbReference>
<feature type="region of interest" description="Disordered" evidence="1">
    <location>
        <begin position="301"/>
        <end position="321"/>
    </location>
</feature>
<name>A0AAD5LRA4_PYTIN</name>
<keyword evidence="3" id="KW-1185">Reference proteome</keyword>